<evidence type="ECO:0000313" key="8">
    <source>
        <dbReference type="EMBL" id="KAH9825781.1"/>
    </source>
</evidence>
<reference evidence="8 9" key="2">
    <citation type="journal article" date="2021" name="Curr. Genet.">
        <title>Genetic response to nitrogen starvation in the aggressive Eucalyptus foliar pathogen Teratosphaeria destructans.</title>
        <authorList>
            <person name="Havenga M."/>
            <person name="Wingfield B.D."/>
            <person name="Wingfield M.J."/>
            <person name="Dreyer L.L."/>
            <person name="Roets F."/>
            <person name="Aylward J."/>
        </authorList>
    </citation>
    <scope>NUCLEOTIDE SEQUENCE [LARGE SCALE GENOMIC DNA]</scope>
    <source>
        <strain evidence="8">CMW44962</strain>
    </source>
</reference>
<dbReference type="HAMAP" id="MF_00373">
    <property type="entry name" value="Ribosomal_bL28"/>
    <property type="match status" value="1"/>
</dbReference>
<evidence type="ECO:0000256" key="3">
    <source>
        <dbReference type="ARBA" id="ARBA00023274"/>
    </source>
</evidence>
<accession>A0A9W7SND3</accession>
<gene>
    <name evidence="8" type="ORF">Tdes44962_MAKER03992</name>
</gene>
<dbReference type="OrthoDB" id="361870at2759"/>
<keyword evidence="6" id="KW-0175">Coiled coil</keyword>
<evidence type="ECO:0000313" key="9">
    <source>
        <dbReference type="Proteomes" id="UP001138500"/>
    </source>
</evidence>
<sequence>MMAALFKPRPRSALCHCQRAFSTSIPRSISLQLYRNDPEAVADTVPAYPYGPARWYKQSDLGLYGGQKIRFGNNVGPEFGVKTRRSWHPNIHNKRLWSKALHRPVQVRVSTRVLRTIDKLGGLDEYLLGEKEARIRELGMSGWWLRWAIMQTPAIKRRFAEERQRLGLSVEQVEQEQREADEASAVISEATEAEVEAATTDGEPVRMDPAFEVESPAGTPALKFRVGPGKHVFLTPRGWARTRPTMPYRDQLKLKALVENKGRFFKRKQARIVSQAVTDVRESFGESGSEALSEKALASEARRELRKQVEVLAKRQFESAKRRLENERKEKKRKREERRRAEEGRRQREGVVVAVEGEGS</sequence>
<dbReference type="InterPro" id="IPR026569">
    <property type="entry name" value="Ribosomal_bL28"/>
</dbReference>
<keyword evidence="3" id="KW-0687">Ribonucleoprotein</keyword>
<dbReference type="GO" id="GO:0005762">
    <property type="term" value="C:mitochondrial large ribosomal subunit"/>
    <property type="evidence" value="ECO:0007669"/>
    <property type="project" value="TreeGrafter"/>
</dbReference>
<dbReference type="GO" id="GO:0003735">
    <property type="term" value="F:structural constituent of ribosome"/>
    <property type="evidence" value="ECO:0007669"/>
    <property type="project" value="InterPro"/>
</dbReference>
<protein>
    <recommendedName>
        <fullName evidence="4">Large ribosomal subunit protein bL28m</fullName>
    </recommendedName>
</protein>
<feature type="compositionally biased region" description="Basic and acidic residues" evidence="7">
    <location>
        <begin position="338"/>
        <end position="349"/>
    </location>
</feature>
<feature type="compositionally biased region" description="Low complexity" evidence="7">
    <location>
        <begin position="350"/>
        <end position="360"/>
    </location>
</feature>
<evidence type="ECO:0000256" key="2">
    <source>
        <dbReference type="ARBA" id="ARBA00022980"/>
    </source>
</evidence>
<dbReference type="InterPro" id="IPR037147">
    <property type="entry name" value="Ribosomal_bL28_sf"/>
</dbReference>
<dbReference type="FunFam" id="2.30.170.40:FF:000003">
    <property type="entry name" value="54S ribosomal protein L24"/>
    <property type="match status" value="1"/>
</dbReference>
<dbReference type="Gene3D" id="2.30.170.40">
    <property type="entry name" value="Ribosomal protein L28/L24"/>
    <property type="match status" value="1"/>
</dbReference>
<feature type="compositionally biased region" description="Basic and acidic residues" evidence="7">
    <location>
        <begin position="320"/>
        <end position="329"/>
    </location>
</feature>
<keyword evidence="2 8" id="KW-0689">Ribosomal protein</keyword>
<evidence type="ECO:0000256" key="7">
    <source>
        <dbReference type="SAM" id="MobiDB-lite"/>
    </source>
</evidence>
<reference evidence="8 9" key="1">
    <citation type="journal article" date="2018" name="IMA Fungus">
        <title>IMA Genome-F 10: Nine draft genome sequences of Claviceps purpurea s.lat., including C. arundinis, C. humidiphila, and C. cf. spartinae, pseudomolecules for the pitch canker pathogen Fusarium circinatum, draft genome of Davidsoniella eucalypti, Grosmannia galeiformis, Quambalaria eucalypti, and Teratosphaeria destructans.</title>
        <authorList>
            <person name="Wingfield B.D."/>
            <person name="Liu M."/>
            <person name="Nguyen H.D."/>
            <person name="Lane F.A."/>
            <person name="Morgan S.W."/>
            <person name="De Vos L."/>
            <person name="Wilken P.M."/>
            <person name="Duong T.A."/>
            <person name="Aylward J."/>
            <person name="Coetzee M.P."/>
            <person name="Dadej K."/>
            <person name="De Beer Z.W."/>
            <person name="Findlay W."/>
            <person name="Havenga M."/>
            <person name="Kolarik M."/>
            <person name="Menzies J.G."/>
            <person name="Naidoo K."/>
            <person name="Pochopski O."/>
            <person name="Shoukouhi P."/>
            <person name="Santana Q.C."/>
            <person name="Seifert K.A."/>
            <person name="Soal N."/>
            <person name="Steenkamp E.T."/>
            <person name="Tatham C.T."/>
            <person name="van der Nest M.A."/>
            <person name="Wingfield M.J."/>
        </authorList>
    </citation>
    <scope>NUCLEOTIDE SEQUENCE [LARGE SCALE GENOMIC DNA]</scope>
    <source>
        <strain evidence="8">CMW44962</strain>
    </source>
</reference>
<evidence type="ECO:0000256" key="5">
    <source>
        <dbReference type="ARBA" id="ARBA00037226"/>
    </source>
</evidence>
<organism evidence="8 9">
    <name type="scientific">Teratosphaeria destructans</name>
    <dbReference type="NCBI Taxonomy" id="418781"/>
    <lineage>
        <taxon>Eukaryota</taxon>
        <taxon>Fungi</taxon>
        <taxon>Dikarya</taxon>
        <taxon>Ascomycota</taxon>
        <taxon>Pezizomycotina</taxon>
        <taxon>Dothideomycetes</taxon>
        <taxon>Dothideomycetidae</taxon>
        <taxon>Mycosphaerellales</taxon>
        <taxon>Teratosphaeriaceae</taxon>
        <taxon>Teratosphaeria</taxon>
    </lineage>
</organism>
<dbReference type="Pfam" id="PF00830">
    <property type="entry name" value="Ribosomal_L28"/>
    <property type="match status" value="1"/>
</dbReference>
<dbReference type="EMBL" id="RIBY02002078">
    <property type="protein sequence ID" value="KAH9825781.1"/>
    <property type="molecule type" value="Genomic_DNA"/>
</dbReference>
<dbReference type="InterPro" id="IPR034704">
    <property type="entry name" value="Ribosomal_bL28/bL31-like_sf"/>
</dbReference>
<keyword evidence="9" id="KW-1185">Reference proteome</keyword>
<feature type="coiled-coil region" evidence="6">
    <location>
        <begin position="156"/>
        <end position="193"/>
    </location>
</feature>
<evidence type="ECO:0000256" key="4">
    <source>
        <dbReference type="ARBA" id="ARBA00035269"/>
    </source>
</evidence>
<dbReference type="PANTHER" id="PTHR13528">
    <property type="entry name" value="39S RIBOSOMAL PROTEIN L28, MITOCHONDRIAL"/>
    <property type="match status" value="1"/>
</dbReference>
<feature type="region of interest" description="Disordered" evidence="7">
    <location>
        <begin position="320"/>
        <end position="360"/>
    </location>
</feature>
<dbReference type="PANTHER" id="PTHR13528:SF2">
    <property type="entry name" value="LARGE RIBOSOMAL SUBUNIT PROTEIN BL28M"/>
    <property type="match status" value="1"/>
</dbReference>
<dbReference type="AlphaFoldDB" id="A0A9W7SND3"/>
<dbReference type="Proteomes" id="UP001138500">
    <property type="component" value="Unassembled WGS sequence"/>
</dbReference>
<dbReference type="SUPFAM" id="SSF143800">
    <property type="entry name" value="L28p-like"/>
    <property type="match status" value="1"/>
</dbReference>
<proteinExistence type="inferred from homology"/>
<comment type="function">
    <text evidence="5">Component of the mitochondrial ribosome (mitoribosome), a dedicated translation machinery responsible for the synthesis of mitochondrial genome-encoded proteins, including at least some of the essential transmembrane subunits of the mitochondrial respiratory chain. The mitoribosomes are attached to the mitochondrial inner membrane and translation products are cotranslationally integrated into the membrane.</text>
</comment>
<evidence type="ECO:0000256" key="6">
    <source>
        <dbReference type="SAM" id="Coils"/>
    </source>
</evidence>
<name>A0A9W7SND3_9PEZI</name>
<comment type="caution">
    <text evidence="8">The sequence shown here is derived from an EMBL/GenBank/DDBJ whole genome shotgun (WGS) entry which is preliminary data.</text>
</comment>
<comment type="similarity">
    <text evidence="1">Belongs to the bacterial ribosomal protein bL28 family.</text>
</comment>
<evidence type="ECO:0000256" key="1">
    <source>
        <dbReference type="ARBA" id="ARBA00008760"/>
    </source>
</evidence>